<organism evidence="1 2">
    <name type="scientific">Gymnopus androsaceus JB14</name>
    <dbReference type="NCBI Taxonomy" id="1447944"/>
    <lineage>
        <taxon>Eukaryota</taxon>
        <taxon>Fungi</taxon>
        <taxon>Dikarya</taxon>
        <taxon>Basidiomycota</taxon>
        <taxon>Agaricomycotina</taxon>
        <taxon>Agaricomycetes</taxon>
        <taxon>Agaricomycetidae</taxon>
        <taxon>Agaricales</taxon>
        <taxon>Marasmiineae</taxon>
        <taxon>Omphalotaceae</taxon>
        <taxon>Gymnopus</taxon>
    </lineage>
</organism>
<reference evidence="1" key="1">
    <citation type="journal article" date="2019" name="Environ. Microbiol.">
        <title>Fungal ecological strategies reflected in gene transcription - a case study of two litter decomposers.</title>
        <authorList>
            <person name="Barbi F."/>
            <person name="Kohler A."/>
            <person name="Barry K."/>
            <person name="Baskaran P."/>
            <person name="Daum C."/>
            <person name="Fauchery L."/>
            <person name="Ihrmark K."/>
            <person name="Kuo A."/>
            <person name="LaButti K."/>
            <person name="Lipzen A."/>
            <person name="Morin E."/>
            <person name="Grigoriev I.V."/>
            <person name="Henrissat B."/>
            <person name="Lindahl B."/>
            <person name="Martin F."/>
        </authorList>
    </citation>
    <scope>NUCLEOTIDE SEQUENCE</scope>
    <source>
        <strain evidence="1">JB14</strain>
    </source>
</reference>
<name>A0A6A4H7U8_9AGAR</name>
<dbReference type="AlphaFoldDB" id="A0A6A4H7U8"/>
<dbReference type="Proteomes" id="UP000799118">
    <property type="component" value="Unassembled WGS sequence"/>
</dbReference>
<protein>
    <submittedName>
        <fullName evidence="1">Uncharacterized protein</fullName>
    </submittedName>
</protein>
<keyword evidence="2" id="KW-1185">Reference proteome</keyword>
<sequence>MSAEIKKAKVEKWVEFLTEADASTMWKIGWMVEVGPRWGKTRIPELLVREGGIKKVVQDNAGKVEAFKQAFFPLPPASSNIPANPVYLLPAWEFQPPTNQQITATFRKMKNSKATCSGTFPNDLYKAIAASSSHFWAQSTGLLLPWGYTLRIGP</sequence>
<proteinExistence type="predicted"/>
<dbReference type="EMBL" id="ML769553">
    <property type="protein sequence ID" value="KAE9394282.1"/>
    <property type="molecule type" value="Genomic_DNA"/>
</dbReference>
<dbReference type="OrthoDB" id="412006at2759"/>
<gene>
    <name evidence="1" type="ORF">BT96DRAFT_943289</name>
</gene>
<accession>A0A6A4H7U8</accession>
<evidence type="ECO:0000313" key="2">
    <source>
        <dbReference type="Proteomes" id="UP000799118"/>
    </source>
</evidence>
<evidence type="ECO:0000313" key="1">
    <source>
        <dbReference type="EMBL" id="KAE9394282.1"/>
    </source>
</evidence>